<dbReference type="Proteomes" id="UP001605036">
    <property type="component" value="Unassembled WGS sequence"/>
</dbReference>
<evidence type="ECO:0000313" key="1">
    <source>
        <dbReference type="EMBL" id="KAL2611401.1"/>
    </source>
</evidence>
<name>A0ABD1XU08_9MARC</name>
<gene>
    <name evidence="1" type="ORF">R1flu_023093</name>
</gene>
<reference evidence="1 2" key="1">
    <citation type="submission" date="2024-09" db="EMBL/GenBank/DDBJ databases">
        <title>Chromosome-scale assembly of Riccia fluitans.</title>
        <authorList>
            <person name="Paukszto L."/>
            <person name="Sawicki J."/>
            <person name="Karawczyk K."/>
            <person name="Piernik-Szablinska J."/>
            <person name="Szczecinska M."/>
            <person name="Mazdziarz M."/>
        </authorList>
    </citation>
    <scope>NUCLEOTIDE SEQUENCE [LARGE SCALE GENOMIC DNA]</scope>
    <source>
        <strain evidence="1">Rf_01</strain>
        <tissue evidence="1">Aerial parts of the thallus</tissue>
    </source>
</reference>
<evidence type="ECO:0000313" key="2">
    <source>
        <dbReference type="Proteomes" id="UP001605036"/>
    </source>
</evidence>
<dbReference type="EMBL" id="JBHFFA010000007">
    <property type="protein sequence ID" value="KAL2611401.1"/>
    <property type="molecule type" value="Genomic_DNA"/>
</dbReference>
<dbReference type="AlphaFoldDB" id="A0ABD1XU08"/>
<accession>A0ABD1XU08</accession>
<keyword evidence="2" id="KW-1185">Reference proteome</keyword>
<organism evidence="1 2">
    <name type="scientific">Riccia fluitans</name>
    <dbReference type="NCBI Taxonomy" id="41844"/>
    <lineage>
        <taxon>Eukaryota</taxon>
        <taxon>Viridiplantae</taxon>
        <taxon>Streptophyta</taxon>
        <taxon>Embryophyta</taxon>
        <taxon>Marchantiophyta</taxon>
        <taxon>Marchantiopsida</taxon>
        <taxon>Marchantiidae</taxon>
        <taxon>Marchantiales</taxon>
        <taxon>Ricciaceae</taxon>
        <taxon>Riccia</taxon>
    </lineage>
</organism>
<proteinExistence type="predicted"/>
<sequence length="134" mass="15659">MSILVVNIEIREETDSSQLFFKWIMIGSTVRYERAHHDINGELQPKALEDLTPEDGLKYNESEAYGGLIKLFTWKRKRLHWAKRITLWPNVVDYITVYFGLDGIPKKFEFVDENEAREIYRGANHGDVVLELAT</sequence>
<protein>
    <submittedName>
        <fullName evidence="1">Uncharacterized protein</fullName>
    </submittedName>
</protein>
<comment type="caution">
    <text evidence="1">The sequence shown here is derived from an EMBL/GenBank/DDBJ whole genome shotgun (WGS) entry which is preliminary data.</text>
</comment>